<comment type="caution">
    <text evidence="1">The sequence shown here is derived from an EMBL/GenBank/DDBJ whole genome shotgun (WGS) entry which is preliminary data.</text>
</comment>
<evidence type="ECO:0000313" key="1">
    <source>
        <dbReference type="EMBL" id="PYI39801.1"/>
    </source>
</evidence>
<dbReference type="AlphaFoldDB" id="A0A2V5IV00"/>
<sequence>MRDLSEYFRREHGMSRRRSGFMSREIYRDESLSREWLPTGWHESIYPPAIAFTRRGGHLGEPFTPKQHAAWLKAGGDRA</sequence>
<name>A0A2V5IV00_9MICC</name>
<accession>A0A2V5IV00</accession>
<dbReference type="EMBL" id="QJVC01000002">
    <property type="protein sequence ID" value="PYI39801.1"/>
    <property type="molecule type" value="Genomic_DNA"/>
</dbReference>
<organism evidence="1 2">
    <name type="scientific">Arthrobacter psychrolactophilus</name>
    <dbReference type="NCBI Taxonomy" id="92442"/>
    <lineage>
        <taxon>Bacteria</taxon>
        <taxon>Bacillati</taxon>
        <taxon>Actinomycetota</taxon>
        <taxon>Actinomycetes</taxon>
        <taxon>Micrococcales</taxon>
        <taxon>Micrococcaceae</taxon>
        <taxon>Arthrobacter</taxon>
    </lineage>
</organism>
<evidence type="ECO:0000313" key="2">
    <source>
        <dbReference type="Proteomes" id="UP000247980"/>
    </source>
</evidence>
<proteinExistence type="predicted"/>
<reference evidence="1 2" key="1">
    <citation type="submission" date="2018-05" db="EMBL/GenBank/DDBJ databases">
        <title>Genetic diversity of glacier-inhabiting Cryobacterium bacteria in China and description of Cryobacterium mengkeensis sp. nov. and Arthrobacter glacialis sp. nov.</title>
        <authorList>
            <person name="Liu Q."/>
            <person name="Xin Y.-H."/>
        </authorList>
    </citation>
    <scope>NUCLEOTIDE SEQUENCE [LARGE SCALE GENOMIC DNA]</scope>
    <source>
        <strain evidence="1 2">B7</strain>
    </source>
</reference>
<protein>
    <submittedName>
        <fullName evidence="1">Uncharacterized protein</fullName>
    </submittedName>
</protein>
<gene>
    <name evidence="1" type="ORF">CVS30_03840</name>
</gene>
<dbReference type="Proteomes" id="UP000247980">
    <property type="component" value="Unassembled WGS sequence"/>
</dbReference>
<keyword evidence="2" id="KW-1185">Reference proteome</keyword>